<name>A0A2G4SI45_RHIZD</name>
<dbReference type="InterPro" id="IPR011009">
    <property type="entry name" value="Kinase-like_dom_sf"/>
</dbReference>
<dbReference type="RefSeq" id="XP_023462139.1">
    <property type="nucleotide sequence ID" value="XM_023615654.1"/>
</dbReference>
<sequence>MSKDTMKKYTRSKFKPLPTIFVIQRHFSNRDGRTYFHNRGKNKVTKENVTYSLLGTNIHPYEILQIGICLFSALVDAHKLGIGFVDLKLENLLIDSAGSAYLSDFESCIEFNGRENVHLTEDVSWTDSVAAPEMIEYGIFSKASDVFMAMVIIAELTSVNKPDELFEKNVLQRQSSGHVAVVTKYIPRRYKQFYPLLRAGLKNDAALRPTAKDVLECLLNMKAE</sequence>
<dbReference type="SMART" id="SM00220">
    <property type="entry name" value="S_TKc"/>
    <property type="match status" value="1"/>
</dbReference>
<dbReference type="GeneID" id="35446642"/>
<dbReference type="Pfam" id="PF00069">
    <property type="entry name" value="Pkinase"/>
    <property type="match status" value="1"/>
</dbReference>
<dbReference type="Proteomes" id="UP000242254">
    <property type="component" value="Unassembled WGS sequence"/>
</dbReference>
<dbReference type="GO" id="GO:0005524">
    <property type="term" value="F:ATP binding"/>
    <property type="evidence" value="ECO:0007669"/>
    <property type="project" value="InterPro"/>
</dbReference>
<feature type="domain" description="Protein kinase" evidence="1">
    <location>
        <begin position="1"/>
        <end position="224"/>
    </location>
</feature>
<reference evidence="2 3" key="1">
    <citation type="journal article" date="2016" name="Proc. Natl. Acad. Sci. U.S.A.">
        <title>Lipid metabolic changes in an early divergent fungus govern the establishment of a mutualistic symbiosis with endobacteria.</title>
        <authorList>
            <person name="Lastovetsky O.A."/>
            <person name="Gaspar M.L."/>
            <person name="Mondo S.J."/>
            <person name="LaButti K.M."/>
            <person name="Sandor L."/>
            <person name="Grigoriev I.V."/>
            <person name="Henry S.A."/>
            <person name="Pawlowska T.E."/>
        </authorList>
    </citation>
    <scope>NUCLEOTIDE SEQUENCE [LARGE SCALE GENOMIC DNA]</scope>
    <source>
        <strain evidence="2 3">ATCC 52813</strain>
    </source>
</reference>
<dbReference type="GO" id="GO:0004672">
    <property type="term" value="F:protein kinase activity"/>
    <property type="evidence" value="ECO:0007669"/>
    <property type="project" value="InterPro"/>
</dbReference>
<dbReference type="SUPFAM" id="SSF56112">
    <property type="entry name" value="Protein kinase-like (PK-like)"/>
    <property type="match status" value="1"/>
</dbReference>
<proteinExistence type="predicted"/>
<accession>A0A2G4SI45</accession>
<dbReference type="PROSITE" id="PS50011">
    <property type="entry name" value="PROTEIN_KINASE_DOM"/>
    <property type="match status" value="1"/>
</dbReference>
<evidence type="ECO:0000259" key="1">
    <source>
        <dbReference type="PROSITE" id="PS50011"/>
    </source>
</evidence>
<dbReference type="EMBL" id="KZ303865">
    <property type="protein sequence ID" value="PHZ08431.1"/>
    <property type="molecule type" value="Genomic_DNA"/>
</dbReference>
<keyword evidence="2" id="KW-0418">Kinase</keyword>
<dbReference type="InterPro" id="IPR000719">
    <property type="entry name" value="Prot_kinase_dom"/>
</dbReference>
<organism evidence="2 3">
    <name type="scientific">Rhizopus microsporus ATCC 52813</name>
    <dbReference type="NCBI Taxonomy" id="1340429"/>
    <lineage>
        <taxon>Eukaryota</taxon>
        <taxon>Fungi</taxon>
        <taxon>Fungi incertae sedis</taxon>
        <taxon>Mucoromycota</taxon>
        <taxon>Mucoromycotina</taxon>
        <taxon>Mucoromycetes</taxon>
        <taxon>Mucorales</taxon>
        <taxon>Mucorineae</taxon>
        <taxon>Rhizopodaceae</taxon>
        <taxon>Rhizopus</taxon>
    </lineage>
</organism>
<keyword evidence="3" id="KW-1185">Reference proteome</keyword>
<dbReference type="STRING" id="1340429.A0A2G4SI45"/>
<dbReference type="AlphaFoldDB" id="A0A2G4SI45"/>
<keyword evidence="2" id="KW-0808">Transferase</keyword>
<dbReference type="Gene3D" id="1.10.510.10">
    <property type="entry name" value="Transferase(Phosphotransferase) domain 1"/>
    <property type="match status" value="1"/>
</dbReference>
<gene>
    <name evidence="2" type="ORF">RHIMIDRAFT_76010</name>
</gene>
<evidence type="ECO:0000313" key="3">
    <source>
        <dbReference type="Proteomes" id="UP000242254"/>
    </source>
</evidence>
<evidence type="ECO:0000313" key="2">
    <source>
        <dbReference type="EMBL" id="PHZ08431.1"/>
    </source>
</evidence>
<protein>
    <submittedName>
        <fullName evidence="2">Kinase-like protein</fullName>
    </submittedName>
</protein>